<dbReference type="InterPro" id="IPR019660">
    <property type="entry name" value="Put_sensory_transdc_reg_YbjN"/>
</dbReference>
<name>A0ABS5W7U8_9SPHN</name>
<proteinExistence type="predicted"/>
<accession>A0ABS5W7U8</accession>
<dbReference type="CDD" id="cd17033">
    <property type="entry name" value="DR1245-like"/>
    <property type="match status" value="1"/>
</dbReference>
<evidence type="ECO:0000313" key="1">
    <source>
        <dbReference type="EMBL" id="MBT2135842.1"/>
    </source>
</evidence>
<gene>
    <name evidence="1" type="ORF">KK137_16000</name>
</gene>
<comment type="caution">
    <text evidence="1">The sequence shown here is derived from an EMBL/GenBank/DDBJ whole genome shotgun (WGS) entry which is preliminary data.</text>
</comment>
<dbReference type="Pfam" id="PF10722">
    <property type="entry name" value="YbjN"/>
    <property type="match status" value="1"/>
</dbReference>
<organism evidence="1 2">
    <name type="scientific">Croceibacterium selenioxidans</name>
    <dbReference type="NCBI Taxonomy" id="2838833"/>
    <lineage>
        <taxon>Bacteria</taxon>
        <taxon>Pseudomonadati</taxon>
        <taxon>Pseudomonadota</taxon>
        <taxon>Alphaproteobacteria</taxon>
        <taxon>Sphingomonadales</taxon>
        <taxon>Erythrobacteraceae</taxon>
        <taxon>Croceibacterium</taxon>
    </lineage>
</organism>
<dbReference type="Proteomes" id="UP000811255">
    <property type="component" value="Unassembled WGS sequence"/>
</dbReference>
<protein>
    <submittedName>
        <fullName evidence="1">YbjN domain-containing protein</fullName>
    </submittedName>
</protein>
<evidence type="ECO:0000313" key="2">
    <source>
        <dbReference type="Proteomes" id="UP000811255"/>
    </source>
</evidence>
<sequence>MGKLMMNTGREPIEEADDAAPVEMLAQLFEAHGWPCEFVNEDELSGEIQGSWATYQMRCIWRAEDNVLQLLCLPEIRVPDAKRKPAYELLALVNEQLWLGHFDIWSNGGVLLYRHGLMLGPDGMLSLSMAQVAVESAVSECDRFYPAFQFVLWGDKRPKDALEAAMVDAAGEA</sequence>
<keyword evidence="2" id="KW-1185">Reference proteome</keyword>
<reference evidence="1 2" key="1">
    <citation type="submission" date="2021-05" db="EMBL/GenBank/DDBJ databases">
        <title>Croceibacterium sp. LX-88 genome sequence.</title>
        <authorList>
            <person name="Luo X."/>
        </authorList>
    </citation>
    <scope>NUCLEOTIDE SEQUENCE [LARGE SCALE GENOMIC DNA]</scope>
    <source>
        <strain evidence="1 2">LX-88</strain>
    </source>
</reference>
<dbReference type="EMBL" id="JAHFVK010000003">
    <property type="protein sequence ID" value="MBT2135842.1"/>
    <property type="molecule type" value="Genomic_DNA"/>
</dbReference>